<evidence type="ECO:0000313" key="1">
    <source>
        <dbReference type="EMBL" id="SOQ49211.1"/>
    </source>
</evidence>
<organism evidence="1">
    <name type="scientific">Spodoptera frugiperda</name>
    <name type="common">Fall armyworm</name>
    <dbReference type="NCBI Taxonomy" id="7108"/>
    <lineage>
        <taxon>Eukaryota</taxon>
        <taxon>Metazoa</taxon>
        <taxon>Ecdysozoa</taxon>
        <taxon>Arthropoda</taxon>
        <taxon>Hexapoda</taxon>
        <taxon>Insecta</taxon>
        <taxon>Pterygota</taxon>
        <taxon>Neoptera</taxon>
        <taxon>Endopterygota</taxon>
        <taxon>Lepidoptera</taxon>
        <taxon>Glossata</taxon>
        <taxon>Ditrysia</taxon>
        <taxon>Noctuoidea</taxon>
        <taxon>Noctuidae</taxon>
        <taxon>Amphipyrinae</taxon>
        <taxon>Spodoptera</taxon>
    </lineage>
</organism>
<sequence>MCMCTCMFVNATTIQEKILMSGNDIIKKMATLLTKDCFSHGKGLSINHHACSMRVVDFKLIIRNYKPRFPHDVFLYHMSLAEMGDFF</sequence>
<accession>A0A2H1W808</accession>
<protein>
    <submittedName>
        <fullName evidence="1">SFRICE_019688</fullName>
    </submittedName>
</protein>
<proteinExistence type="predicted"/>
<name>A0A2H1W808_SPOFR</name>
<dbReference type="EMBL" id="ODYU01006929">
    <property type="protein sequence ID" value="SOQ49211.1"/>
    <property type="molecule type" value="Genomic_DNA"/>
</dbReference>
<reference evidence="1" key="1">
    <citation type="submission" date="2016-07" db="EMBL/GenBank/DDBJ databases">
        <authorList>
            <person name="Bretaudeau A."/>
        </authorList>
    </citation>
    <scope>NUCLEOTIDE SEQUENCE</scope>
    <source>
        <strain evidence="1">Rice</strain>
        <tissue evidence="1">Whole body</tissue>
    </source>
</reference>
<gene>
    <name evidence="1" type="ORF">SFRICE_019688</name>
</gene>
<dbReference type="AlphaFoldDB" id="A0A2H1W808"/>